<dbReference type="SUPFAM" id="SSF57783">
    <property type="entry name" value="Zinc beta-ribbon"/>
    <property type="match status" value="3"/>
</dbReference>
<sequence length="187" mass="21011">MVKIDSTLFDASQRAIEKSQEKCPECGASLVLRGSGSGPFWGCSNYPECHFSRPTHAQEHRIERELELPCPDCEKPLALKQGRYGFFIGCTGYPECHYHTQLETSDDTGFKCPKCQSGELTQRTNRYGKTFYACNAYPKCQFAVNHPPHLGNCEFCGFGLLLERKLASGDQLQCANKRCGKKQTRPD</sequence>
<gene>
    <name evidence="2" type="ORF">DU002_15070</name>
</gene>
<protein>
    <submittedName>
        <fullName evidence="2">DNA topoisomerase</fullName>
    </submittedName>
</protein>
<dbReference type="GO" id="GO:0003917">
    <property type="term" value="F:DNA topoisomerase type I (single strand cut, ATP-independent) activity"/>
    <property type="evidence" value="ECO:0007669"/>
    <property type="project" value="InterPro"/>
</dbReference>
<dbReference type="InterPro" id="IPR013498">
    <property type="entry name" value="Topo_IA_Znf"/>
</dbReference>
<keyword evidence="2" id="KW-0413">Isomerase</keyword>
<name>A0A368N5E4_9GAMM</name>
<dbReference type="Gene3D" id="3.30.65.10">
    <property type="entry name" value="Bacterial Topoisomerase I, domain 1"/>
    <property type="match status" value="2"/>
</dbReference>
<proteinExistence type="predicted"/>
<accession>A0A368N5E4</accession>
<evidence type="ECO:0000313" key="3">
    <source>
        <dbReference type="Proteomes" id="UP000252558"/>
    </source>
</evidence>
<dbReference type="AlphaFoldDB" id="A0A368N5E4"/>
<dbReference type="OrthoDB" id="6412825at2"/>
<dbReference type="PANTHER" id="PTHR42785">
    <property type="entry name" value="DNA TOPOISOMERASE, TYPE IA, CORE"/>
    <property type="match status" value="1"/>
</dbReference>
<dbReference type="InterPro" id="IPR000380">
    <property type="entry name" value="Topo_IA"/>
</dbReference>
<reference evidence="2 3" key="1">
    <citation type="submission" date="2018-07" db="EMBL/GenBank/DDBJ databases">
        <title>Corallincola holothuriorum sp. nov., a new facultative anaerobe isolated from sea cucumber Apostichopus japonicus.</title>
        <authorList>
            <person name="Xia H."/>
        </authorList>
    </citation>
    <scope>NUCLEOTIDE SEQUENCE [LARGE SCALE GENOMIC DNA]</scope>
    <source>
        <strain evidence="2 3">C4</strain>
    </source>
</reference>
<dbReference type="Pfam" id="PF01396">
    <property type="entry name" value="Zn_ribbon_Top1"/>
    <property type="match status" value="3"/>
</dbReference>
<feature type="domain" description="DNA topoisomerase type IA zn finger" evidence="1">
    <location>
        <begin position="70"/>
        <end position="103"/>
    </location>
</feature>
<dbReference type="RefSeq" id="WP_114339236.1">
    <property type="nucleotide sequence ID" value="NZ_QPID01000010.1"/>
</dbReference>
<organism evidence="2 3">
    <name type="scientific">Corallincola holothuriorum</name>
    <dbReference type="NCBI Taxonomy" id="2282215"/>
    <lineage>
        <taxon>Bacteria</taxon>
        <taxon>Pseudomonadati</taxon>
        <taxon>Pseudomonadota</taxon>
        <taxon>Gammaproteobacteria</taxon>
        <taxon>Alteromonadales</taxon>
        <taxon>Psychromonadaceae</taxon>
        <taxon>Corallincola</taxon>
    </lineage>
</organism>
<dbReference type="EMBL" id="QPID01000010">
    <property type="protein sequence ID" value="RCU45380.1"/>
    <property type="molecule type" value="Genomic_DNA"/>
</dbReference>
<comment type="caution">
    <text evidence="2">The sequence shown here is derived from an EMBL/GenBank/DDBJ whole genome shotgun (WGS) entry which is preliminary data.</text>
</comment>
<dbReference type="Proteomes" id="UP000252558">
    <property type="component" value="Unassembled WGS sequence"/>
</dbReference>
<feature type="domain" description="DNA topoisomerase type IA zn finger" evidence="1">
    <location>
        <begin position="111"/>
        <end position="148"/>
    </location>
</feature>
<evidence type="ECO:0000259" key="1">
    <source>
        <dbReference type="Pfam" id="PF01396"/>
    </source>
</evidence>
<dbReference type="PANTHER" id="PTHR42785:SF1">
    <property type="entry name" value="DNA TOPOISOMERASE"/>
    <property type="match status" value="1"/>
</dbReference>
<evidence type="ECO:0000313" key="2">
    <source>
        <dbReference type="EMBL" id="RCU45380.1"/>
    </source>
</evidence>
<keyword evidence="3" id="KW-1185">Reference proteome</keyword>
<dbReference type="GO" id="GO:0005694">
    <property type="term" value="C:chromosome"/>
    <property type="evidence" value="ECO:0007669"/>
    <property type="project" value="InterPro"/>
</dbReference>
<dbReference type="GO" id="GO:0003677">
    <property type="term" value="F:DNA binding"/>
    <property type="evidence" value="ECO:0007669"/>
    <property type="project" value="InterPro"/>
</dbReference>
<dbReference type="GO" id="GO:0006265">
    <property type="term" value="P:DNA topological change"/>
    <property type="evidence" value="ECO:0007669"/>
    <property type="project" value="InterPro"/>
</dbReference>
<feature type="domain" description="DNA topoisomerase type IA zn finger" evidence="1">
    <location>
        <begin position="20"/>
        <end position="55"/>
    </location>
</feature>